<organism evidence="1 2">
    <name type="scientific">Pistacia atlantica</name>
    <dbReference type="NCBI Taxonomy" id="434234"/>
    <lineage>
        <taxon>Eukaryota</taxon>
        <taxon>Viridiplantae</taxon>
        <taxon>Streptophyta</taxon>
        <taxon>Embryophyta</taxon>
        <taxon>Tracheophyta</taxon>
        <taxon>Spermatophyta</taxon>
        <taxon>Magnoliopsida</taxon>
        <taxon>eudicotyledons</taxon>
        <taxon>Gunneridae</taxon>
        <taxon>Pentapetalae</taxon>
        <taxon>rosids</taxon>
        <taxon>malvids</taxon>
        <taxon>Sapindales</taxon>
        <taxon>Anacardiaceae</taxon>
        <taxon>Pistacia</taxon>
    </lineage>
</organism>
<evidence type="ECO:0000313" key="1">
    <source>
        <dbReference type="EMBL" id="KAJ0085655.1"/>
    </source>
</evidence>
<dbReference type="Proteomes" id="UP001164250">
    <property type="component" value="Chromosome 10"/>
</dbReference>
<comment type="caution">
    <text evidence="1">The sequence shown here is derived from an EMBL/GenBank/DDBJ whole genome shotgun (WGS) entry which is preliminary data.</text>
</comment>
<gene>
    <name evidence="1" type="ORF">Patl1_07500</name>
</gene>
<protein>
    <submittedName>
        <fullName evidence="1">Uncharacterized protein</fullName>
    </submittedName>
</protein>
<reference evidence="2" key="1">
    <citation type="journal article" date="2023" name="G3 (Bethesda)">
        <title>Genome assembly and association tests identify interacting loci associated with vigor, precocity, and sex in interspecific pistachio rootstocks.</title>
        <authorList>
            <person name="Palmer W."/>
            <person name="Jacygrad E."/>
            <person name="Sagayaradj S."/>
            <person name="Cavanaugh K."/>
            <person name="Han R."/>
            <person name="Bertier L."/>
            <person name="Beede B."/>
            <person name="Kafkas S."/>
            <person name="Golino D."/>
            <person name="Preece J."/>
            <person name="Michelmore R."/>
        </authorList>
    </citation>
    <scope>NUCLEOTIDE SEQUENCE [LARGE SCALE GENOMIC DNA]</scope>
</reference>
<dbReference type="EMBL" id="CM047906">
    <property type="protein sequence ID" value="KAJ0085655.1"/>
    <property type="molecule type" value="Genomic_DNA"/>
</dbReference>
<keyword evidence="2" id="KW-1185">Reference proteome</keyword>
<accession>A0ACC1ADN5</accession>
<sequence length="126" mass="14153">MRVTAKIGTYEVVVLINNGSTHNFISDKVAALLRLPLVPTKPFNVRVANGQPLKCQGRFDNIHILLQGIPFSITFYSLPLTGLDLVLGVQWLEQLGSVVCDWKKMTMEFQWANKLRLLRGSSTQIL</sequence>
<evidence type="ECO:0000313" key="2">
    <source>
        <dbReference type="Proteomes" id="UP001164250"/>
    </source>
</evidence>
<proteinExistence type="predicted"/>
<name>A0ACC1ADN5_9ROSI</name>